<comment type="subcellular location">
    <subcellularLocation>
        <location evidence="1">Membrane</location>
        <topology evidence="1">Lipid-anchor</topology>
    </subcellularLocation>
</comment>
<dbReference type="GO" id="GO:0009847">
    <property type="term" value="P:spore germination"/>
    <property type="evidence" value="ECO:0007669"/>
    <property type="project" value="InterPro"/>
</dbReference>
<dbReference type="Proteomes" id="UP000257144">
    <property type="component" value="Unassembled WGS sequence"/>
</dbReference>
<comment type="similarity">
    <text evidence="2">Belongs to the GerABKC lipoprotein family.</text>
</comment>
<keyword evidence="4 8" id="KW-0732">Signal</keyword>
<name>A0A3D8GNA5_9BACI</name>
<dbReference type="PANTHER" id="PTHR35789:SF1">
    <property type="entry name" value="SPORE GERMINATION PROTEIN B3"/>
    <property type="match status" value="1"/>
</dbReference>
<dbReference type="AlphaFoldDB" id="A0A3D8GNA5"/>
<dbReference type="Pfam" id="PF05504">
    <property type="entry name" value="Spore_GerAC"/>
    <property type="match status" value="1"/>
</dbReference>
<proteinExistence type="inferred from homology"/>
<evidence type="ECO:0000256" key="8">
    <source>
        <dbReference type="SAM" id="SignalP"/>
    </source>
</evidence>
<dbReference type="OrthoDB" id="2592518at2"/>
<keyword evidence="7" id="KW-0449">Lipoprotein</keyword>
<dbReference type="Gene3D" id="3.30.300.210">
    <property type="entry name" value="Nutrient germinant receptor protein C, domain 3"/>
    <property type="match status" value="1"/>
</dbReference>
<feature type="signal peptide" evidence="8">
    <location>
        <begin position="1"/>
        <end position="32"/>
    </location>
</feature>
<feature type="chain" id="PRO_5017620461" description="Ger(X)C family spore germination protein" evidence="8">
    <location>
        <begin position="33"/>
        <end position="377"/>
    </location>
</feature>
<evidence type="ECO:0000256" key="4">
    <source>
        <dbReference type="ARBA" id="ARBA00022729"/>
    </source>
</evidence>
<evidence type="ECO:0000256" key="5">
    <source>
        <dbReference type="ARBA" id="ARBA00023136"/>
    </source>
</evidence>
<organism evidence="11 12">
    <name type="scientific">Neobacillus piezotolerans</name>
    <dbReference type="NCBI Taxonomy" id="2259171"/>
    <lineage>
        <taxon>Bacteria</taxon>
        <taxon>Bacillati</taxon>
        <taxon>Bacillota</taxon>
        <taxon>Bacilli</taxon>
        <taxon>Bacillales</taxon>
        <taxon>Bacillaceae</taxon>
        <taxon>Neobacillus</taxon>
    </lineage>
</organism>
<evidence type="ECO:0008006" key="13">
    <source>
        <dbReference type="Google" id="ProtNLM"/>
    </source>
</evidence>
<feature type="domain" description="Spore germination protein N-terminal" evidence="10">
    <location>
        <begin position="38"/>
        <end position="200"/>
    </location>
</feature>
<dbReference type="InterPro" id="IPR008844">
    <property type="entry name" value="Spore_GerAC-like"/>
</dbReference>
<evidence type="ECO:0000259" key="9">
    <source>
        <dbReference type="Pfam" id="PF05504"/>
    </source>
</evidence>
<keyword evidence="12" id="KW-1185">Reference proteome</keyword>
<evidence type="ECO:0000256" key="7">
    <source>
        <dbReference type="ARBA" id="ARBA00023288"/>
    </source>
</evidence>
<dbReference type="NCBIfam" id="TIGR02887">
    <property type="entry name" value="spore_ger_x_C"/>
    <property type="match status" value="1"/>
</dbReference>
<feature type="domain" description="Spore germination GerAC-like C-terminal" evidence="9">
    <location>
        <begin position="210"/>
        <end position="374"/>
    </location>
</feature>
<dbReference type="EMBL" id="QNQT01000007">
    <property type="protein sequence ID" value="RDU35974.1"/>
    <property type="molecule type" value="Genomic_DNA"/>
</dbReference>
<protein>
    <recommendedName>
        <fullName evidence="13">Ger(X)C family spore germination protein</fullName>
    </recommendedName>
</protein>
<dbReference type="PROSITE" id="PS51257">
    <property type="entry name" value="PROKAR_LIPOPROTEIN"/>
    <property type="match status" value="1"/>
</dbReference>
<reference evidence="11 12" key="1">
    <citation type="submission" date="2018-07" db="EMBL/GenBank/DDBJ databases">
        <title>Bacillus sp. YLB-04 draft genome sequence.</title>
        <authorList>
            <person name="Yu L."/>
            <person name="Tang X."/>
        </authorList>
    </citation>
    <scope>NUCLEOTIDE SEQUENCE [LARGE SCALE GENOMIC DNA]</scope>
    <source>
        <strain evidence="11 12">YLB-04</strain>
    </source>
</reference>
<dbReference type="InterPro" id="IPR057336">
    <property type="entry name" value="GerAC_N"/>
</dbReference>
<keyword evidence="3" id="KW-0309">Germination</keyword>
<evidence type="ECO:0000256" key="3">
    <source>
        <dbReference type="ARBA" id="ARBA00022544"/>
    </source>
</evidence>
<keyword evidence="6" id="KW-0564">Palmitate</keyword>
<dbReference type="Pfam" id="PF25198">
    <property type="entry name" value="Spore_GerAC_N"/>
    <property type="match status" value="1"/>
</dbReference>
<evidence type="ECO:0000256" key="2">
    <source>
        <dbReference type="ARBA" id="ARBA00007886"/>
    </source>
</evidence>
<accession>A0A3D8GNA5</accession>
<dbReference type="PANTHER" id="PTHR35789">
    <property type="entry name" value="SPORE GERMINATION PROTEIN B3"/>
    <property type="match status" value="1"/>
</dbReference>
<dbReference type="InterPro" id="IPR038501">
    <property type="entry name" value="Spore_GerAC_C_sf"/>
</dbReference>
<evidence type="ECO:0000313" key="12">
    <source>
        <dbReference type="Proteomes" id="UP000257144"/>
    </source>
</evidence>
<evidence type="ECO:0000256" key="1">
    <source>
        <dbReference type="ARBA" id="ARBA00004635"/>
    </source>
</evidence>
<evidence type="ECO:0000313" key="11">
    <source>
        <dbReference type="EMBL" id="RDU35974.1"/>
    </source>
</evidence>
<evidence type="ECO:0000259" key="10">
    <source>
        <dbReference type="Pfam" id="PF25198"/>
    </source>
</evidence>
<sequence length="377" mass="43548">MMRTRISIRNKRVITMGRKTLVALCLLPLALAACERMKIVDQLTIVNTIGFDSYKDGQLRSTVLYPDYTKSKSQENIQIRKTRGKTTSMLLYRTNEQSKNPIELSKIQVIVFGEDFAKKGIGHIIDTVFNNPMIATDIHTAVVTPSARKYLETMKKYGSLAIADTINQNYQTSSLPRTNLHIFLNNYYGHGRDPYMPILKHGTEKNVYVNGVALFKDDQFKVSLDNNQFFFLGLLDEYKHMGYHELPIKKGSKKGTFVLRTMKNKPEWLNIKPGPEPEVDLSLSLNVVIREYPDWIDLHHKKDITLLERTIRSNMKSEIAKLIEICKKNEVDPLGLGDRFRARDRNWEEKKFYKEQYKNLKVNIDIATTVIQAGIKR</sequence>
<evidence type="ECO:0000256" key="6">
    <source>
        <dbReference type="ARBA" id="ARBA00023139"/>
    </source>
</evidence>
<dbReference type="GO" id="GO:0016020">
    <property type="term" value="C:membrane"/>
    <property type="evidence" value="ECO:0007669"/>
    <property type="project" value="UniProtKB-SubCell"/>
</dbReference>
<comment type="caution">
    <text evidence="11">The sequence shown here is derived from an EMBL/GenBank/DDBJ whole genome shotgun (WGS) entry which is preliminary data.</text>
</comment>
<gene>
    <name evidence="11" type="ORF">DRW41_15380</name>
</gene>
<keyword evidence="5" id="KW-0472">Membrane</keyword>
<dbReference type="InterPro" id="IPR046953">
    <property type="entry name" value="Spore_GerAC-like_C"/>
</dbReference>